<dbReference type="RefSeq" id="WP_015816720.1">
    <property type="nucleotide sequence ID" value="NC_013009.1"/>
</dbReference>
<comment type="cofactor">
    <cofactor evidence="1">
        <name>Zn(2+)</name>
        <dbReference type="ChEBI" id="CHEBI:29105"/>
    </cofactor>
</comment>
<dbReference type="GO" id="GO:0006508">
    <property type="term" value="P:proteolysis"/>
    <property type="evidence" value="ECO:0007669"/>
    <property type="project" value="UniProtKB-KW"/>
</dbReference>
<dbReference type="InterPro" id="IPR007863">
    <property type="entry name" value="Peptidase_M16_C"/>
</dbReference>
<dbReference type="PANTHER" id="PTHR43690">
    <property type="entry name" value="NARDILYSIN"/>
    <property type="match status" value="1"/>
</dbReference>
<feature type="domain" description="Peptidase M16 N-terminal" evidence="10">
    <location>
        <begin position="40"/>
        <end position="175"/>
    </location>
</feature>
<dbReference type="GO" id="GO:0004222">
    <property type="term" value="F:metalloendopeptidase activity"/>
    <property type="evidence" value="ECO:0007669"/>
    <property type="project" value="InterPro"/>
</dbReference>
<dbReference type="PANTHER" id="PTHR43690:SF17">
    <property type="entry name" value="PROTEIN YHJJ"/>
    <property type="match status" value="1"/>
</dbReference>
<evidence type="ECO:0000256" key="9">
    <source>
        <dbReference type="SAM" id="SignalP"/>
    </source>
</evidence>
<organism evidence="12 13">
    <name type="scientific">Neorickettsia risticii (strain Illinois)</name>
    <dbReference type="NCBI Taxonomy" id="434131"/>
    <lineage>
        <taxon>Bacteria</taxon>
        <taxon>Pseudomonadati</taxon>
        <taxon>Pseudomonadota</taxon>
        <taxon>Alphaproteobacteria</taxon>
        <taxon>Rickettsiales</taxon>
        <taxon>Anaplasmataceae</taxon>
        <taxon>Neorickettsia</taxon>
    </lineage>
</organism>
<dbReference type="InterPro" id="IPR011249">
    <property type="entry name" value="Metalloenz_LuxS/M16"/>
</dbReference>
<feature type="chain" id="PRO_5002969110" evidence="9">
    <location>
        <begin position="23"/>
        <end position="437"/>
    </location>
</feature>
<sequence>MKKFLSCLLCVFSFFLLSVGHSKEDERIHYTLSNGLDVYLIRDTSLPIVSHVLLYKVGGASDPRGSSGLAHYLEHLMFRSSKNVPSISKQIHGLHSLYNAFTSDYHTVYHQLFHKDKLEKVIRLEAERMQNLVISDEAAGLERKIVIEERKMRVDNKPVVKLEEEMMAAFYRSETSWNVIGWEEELVLFDAAVAQRMYNACYRPSNAVLLILGDIDVAEVKEYIEKYYGVLINSSSRWRSCFSRVVEPAHHSDMDVRMINNKTEDRALIYFFPAPNVSAEEHAAMLVASQVLAGGKTSVLGMELIHNLRLALNVSVDYDYLTLRKGIVEIVVTPLSADVKLEVLEKSVSGVMSEVVKSGIGADDIEAAKMTLKASLMKALDGFNARSISHVVALSVGADFDHFQKLAEHISAVTPEQINNAIMQLMNAKKVIGYLDK</sequence>
<keyword evidence="9" id="KW-0732">Signal</keyword>
<accession>C6V626</accession>
<evidence type="ECO:0000259" key="10">
    <source>
        <dbReference type="Pfam" id="PF00675"/>
    </source>
</evidence>
<evidence type="ECO:0000313" key="13">
    <source>
        <dbReference type="Proteomes" id="UP000001627"/>
    </source>
</evidence>
<keyword evidence="7" id="KW-0482">Metalloprotease</keyword>
<feature type="domain" description="Peptidase M16 C-terminal" evidence="11">
    <location>
        <begin position="194"/>
        <end position="372"/>
    </location>
</feature>
<dbReference type="Gene3D" id="3.30.830.10">
    <property type="entry name" value="Metalloenzyme, LuxS/M16 peptidase-like"/>
    <property type="match status" value="2"/>
</dbReference>
<dbReference type="InterPro" id="IPR050626">
    <property type="entry name" value="Peptidase_M16"/>
</dbReference>
<name>C6V626_NEORI</name>
<evidence type="ECO:0000313" key="12">
    <source>
        <dbReference type="EMBL" id="ACT69841.1"/>
    </source>
</evidence>
<keyword evidence="5" id="KW-0378">Hydrolase</keyword>
<dbReference type="AlphaFoldDB" id="C6V626"/>
<dbReference type="EMBL" id="CP001431">
    <property type="protein sequence ID" value="ACT69841.1"/>
    <property type="molecule type" value="Genomic_DNA"/>
</dbReference>
<dbReference type="PROSITE" id="PS00143">
    <property type="entry name" value="INSULINASE"/>
    <property type="match status" value="1"/>
</dbReference>
<keyword evidence="3" id="KW-0645">Protease</keyword>
<feature type="signal peptide" evidence="9">
    <location>
        <begin position="1"/>
        <end position="22"/>
    </location>
</feature>
<dbReference type="InterPro" id="IPR011765">
    <property type="entry name" value="Pept_M16_N"/>
</dbReference>
<dbReference type="HOGENOM" id="CLU_009902_1_0_5"/>
<dbReference type="eggNOG" id="COG0612">
    <property type="taxonomic scope" value="Bacteria"/>
</dbReference>
<reference evidence="12 13" key="1">
    <citation type="journal article" date="2009" name="Nucleic Acids Res.">
        <title>Analysis of complete genome sequence of Neorickettsia risticii: causative agent of Potomac horse fever.</title>
        <authorList>
            <person name="Lin M."/>
            <person name="Zhang C."/>
            <person name="Gibson K."/>
            <person name="Rikihisa Y."/>
        </authorList>
    </citation>
    <scope>NUCLEOTIDE SEQUENCE [LARGE SCALE GENOMIC DNA]</scope>
    <source>
        <strain evidence="12 13">Illinois</strain>
    </source>
</reference>
<comment type="similarity">
    <text evidence="2 8">Belongs to the peptidase M16 family.</text>
</comment>
<dbReference type="Pfam" id="PF05193">
    <property type="entry name" value="Peptidase_M16_C"/>
    <property type="match status" value="1"/>
</dbReference>
<dbReference type="STRING" id="434131.NRI_0878"/>
<dbReference type="Pfam" id="PF00675">
    <property type="entry name" value="Peptidase_M16"/>
    <property type="match status" value="1"/>
</dbReference>
<dbReference type="SUPFAM" id="SSF63411">
    <property type="entry name" value="LuxS/MPP-like metallohydrolase"/>
    <property type="match status" value="2"/>
</dbReference>
<dbReference type="OrthoDB" id="9811314at2"/>
<keyword evidence="6" id="KW-0862">Zinc</keyword>
<evidence type="ECO:0000256" key="5">
    <source>
        <dbReference type="ARBA" id="ARBA00022801"/>
    </source>
</evidence>
<evidence type="ECO:0000256" key="2">
    <source>
        <dbReference type="ARBA" id="ARBA00007261"/>
    </source>
</evidence>
<evidence type="ECO:0000256" key="1">
    <source>
        <dbReference type="ARBA" id="ARBA00001947"/>
    </source>
</evidence>
<evidence type="ECO:0000256" key="3">
    <source>
        <dbReference type="ARBA" id="ARBA00022670"/>
    </source>
</evidence>
<evidence type="ECO:0000256" key="6">
    <source>
        <dbReference type="ARBA" id="ARBA00022833"/>
    </source>
</evidence>
<dbReference type="InterPro" id="IPR001431">
    <property type="entry name" value="Pept_M16_Zn_BS"/>
</dbReference>
<dbReference type="GO" id="GO:0046872">
    <property type="term" value="F:metal ion binding"/>
    <property type="evidence" value="ECO:0007669"/>
    <property type="project" value="UniProtKB-KW"/>
</dbReference>
<dbReference type="Proteomes" id="UP000001627">
    <property type="component" value="Chromosome"/>
</dbReference>
<evidence type="ECO:0000256" key="4">
    <source>
        <dbReference type="ARBA" id="ARBA00022723"/>
    </source>
</evidence>
<evidence type="ECO:0000259" key="11">
    <source>
        <dbReference type="Pfam" id="PF05193"/>
    </source>
</evidence>
<protein>
    <submittedName>
        <fullName evidence="12">Peptidase, M16 family</fullName>
    </submittedName>
</protein>
<gene>
    <name evidence="12" type="ordered locus">NRI_0878</name>
</gene>
<evidence type="ECO:0000256" key="7">
    <source>
        <dbReference type="ARBA" id="ARBA00023049"/>
    </source>
</evidence>
<keyword evidence="13" id="KW-1185">Reference proteome</keyword>
<dbReference type="KEGG" id="nri:NRI_0878"/>
<proteinExistence type="inferred from homology"/>
<evidence type="ECO:0000256" key="8">
    <source>
        <dbReference type="RuleBase" id="RU004447"/>
    </source>
</evidence>
<keyword evidence="4" id="KW-0479">Metal-binding</keyword>